<evidence type="ECO:0000259" key="4">
    <source>
        <dbReference type="Pfam" id="PF00465"/>
    </source>
</evidence>
<dbReference type="RefSeq" id="WP_203528288.1">
    <property type="nucleotide sequence ID" value="NZ_CP083370.1"/>
</dbReference>
<dbReference type="GO" id="GO:0004022">
    <property type="term" value="F:alcohol dehydrogenase (NAD+) activity"/>
    <property type="evidence" value="ECO:0007669"/>
    <property type="project" value="TreeGrafter"/>
</dbReference>
<evidence type="ECO:0000313" key="6">
    <source>
        <dbReference type="EMBL" id="MBM3092434.1"/>
    </source>
</evidence>
<dbReference type="InterPro" id="IPR001670">
    <property type="entry name" value="ADH_Fe/GldA"/>
</dbReference>
<dbReference type="Pfam" id="PF25137">
    <property type="entry name" value="ADH_Fe_C"/>
    <property type="match status" value="1"/>
</dbReference>
<protein>
    <submittedName>
        <fullName evidence="6">Iron-containing alcohol dehydrogenase</fullName>
    </submittedName>
</protein>
<evidence type="ECO:0000256" key="3">
    <source>
        <dbReference type="ARBA" id="ARBA00023027"/>
    </source>
</evidence>
<dbReference type="PANTHER" id="PTHR11496:SF102">
    <property type="entry name" value="ALCOHOL DEHYDROGENASE 4"/>
    <property type="match status" value="1"/>
</dbReference>
<feature type="domain" description="Fe-containing alcohol dehydrogenase-like C-terminal" evidence="5">
    <location>
        <begin position="166"/>
        <end position="346"/>
    </location>
</feature>
<evidence type="ECO:0000256" key="2">
    <source>
        <dbReference type="ARBA" id="ARBA00023002"/>
    </source>
</evidence>
<evidence type="ECO:0000313" key="7">
    <source>
        <dbReference type="Proteomes" id="UP000744980"/>
    </source>
</evidence>
<reference evidence="6 7" key="1">
    <citation type="submission" date="2020-01" db="EMBL/GenBank/DDBJ databases">
        <title>Draft genome assembly of Ensifer adhaerens T173.</title>
        <authorList>
            <person name="Craig J.E."/>
            <person name="Stinchcombe J.R."/>
        </authorList>
    </citation>
    <scope>NUCLEOTIDE SEQUENCE [LARGE SCALE GENOMIC DNA]</scope>
    <source>
        <strain evidence="6 7">T173</strain>
    </source>
</reference>
<dbReference type="Gene3D" id="3.40.50.1970">
    <property type="match status" value="1"/>
</dbReference>
<dbReference type="GO" id="GO:0046872">
    <property type="term" value="F:metal ion binding"/>
    <property type="evidence" value="ECO:0007669"/>
    <property type="project" value="InterPro"/>
</dbReference>
<dbReference type="GO" id="GO:0018506">
    <property type="term" value="F:maleylacetate reductase activity"/>
    <property type="evidence" value="ECO:0007669"/>
    <property type="project" value="InterPro"/>
</dbReference>
<keyword evidence="2" id="KW-0560">Oxidoreductase</keyword>
<evidence type="ECO:0000259" key="5">
    <source>
        <dbReference type="Pfam" id="PF25137"/>
    </source>
</evidence>
<dbReference type="SUPFAM" id="SSF56796">
    <property type="entry name" value="Dehydroquinate synthase-like"/>
    <property type="match status" value="1"/>
</dbReference>
<comment type="caution">
    <text evidence="6">The sequence shown here is derived from an EMBL/GenBank/DDBJ whole genome shotgun (WGS) entry which is preliminary data.</text>
</comment>
<evidence type="ECO:0000256" key="1">
    <source>
        <dbReference type="ARBA" id="ARBA00007358"/>
    </source>
</evidence>
<gene>
    <name evidence="6" type="ORF">GFB56_16670</name>
</gene>
<dbReference type="EMBL" id="WXFA01000009">
    <property type="protein sequence ID" value="MBM3092434.1"/>
    <property type="molecule type" value="Genomic_DNA"/>
</dbReference>
<proteinExistence type="inferred from homology"/>
<sequence>MLSFTYNGQPARVIFGSGTLAQLPAEVERLGLNNVLVLATPPQEEDAKRLAELIGDRCAGIFAGAVMHTPVSVTETALQVVKDKGIDGLVAVGGGSTTGLAKALALRTDLPQIVAPTTYAGSEMTPILGETKDGNKVTQSSPKILPEVVIYDVDLTLTLPAGLSGTSGMNAIAHAVEALYARETNPIISMMALEAIGALYEALPIIADDPKNSDARAKALYGAWLCGICLGSVGMALHHKLCHTIGGTFDLPHAETHTIVLPHALAYNAPAIPDVMKSLSDRLKTDDPARALYDLAGRIGAKRALADLGMPESGIDTATDRALTNPYWNPQPLEQAALRGLISRAYAGDAPATDRS</sequence>
<comment type="similarity">
    <text evidence="1">Belongs to the iron-containing alcohol dehydrogenase family.</text>
</comment>
<dbReference type="Proteomes" id="UP000744980">
    <property type="component" value="Unassembled WGS sequence"/>
</dbReference>
<dbReference type="InterPro" id="IPR034786">
    <property type="entry name" value="MAR"/>
</dbReference>
<dbReference type="PANTHER" id="PTHR11496">
    <property type="entry name" value="ALCOHOL DEHYDROGENASE"/>
    <property type="match status" value="1"/>
</dbReference>
<dbReference type="Gene3D" id="1.20.1090.10">
    <property type="entry name" value="Dehydroquinate synthase-like - alpha domain"/>
    <property type="match status" value="1"/>
</dbReference>
<accession>A0AAW4FM04</accession>
<keyword evidence="3" id="KW-0520">NAD</keyword>
<dbReference type="InterPro" id="IPR039697">
    <property type="entry name" value="Alcohol_dehydrogenase_Fe"/>
</dbReference>
<dbReference type="Pfam" id="PF00465">
    <property type="entry name" value="Fe-ADH"/>
    <property type="match status" value="1"/>
</dbReference>
<dbReference type="AlphaFoldDB" id="A0AAW4FM04"/>
<keyword evidence="7" id="KW-1185">Reference proteome</keyword>
<dbReference type="CDD" id="cd08177">
    <property type="entry name" value="MAR"/>
    <property type="match status" value="1"/>
</dbReference>
<organism evidence="6 7">
    <name type="scientific">Ensifer canadensis</name>
    <dbReference type="NCBI Taxonomy" id="555315"/>
    <lineage>
        <taxon>Bacteria</taxon>
        <taxon>Pseudomonadati</taxon>
        <taxon>Pseudomonadota</taxon>
        <taxon>Alphaproteobacteria</taxon>
        <taxon>Hyphomicrobiales</taxon>
        <taxon>Rhizobiaceae</taxon>
        <taxon>Sinorhizobium/Ensifer group</taxon>
        <taxon>Ensifer</taxon>
    </lineage>
</organism>
<dbReference type="InterPro" id="IPR056798">
    <property type="entry name" value="ADH_Fe_C"/>
</dbReference>
<name>A0AAW4FM04_9HYPH</name>
<feature type="domain" description="Alcohol dehydrogenase iron-type/glycerol dehydrogenase GldA" evidence="4">
    <location>
        <begin position="10"/>
        <end position="152"/>
    </location>
</feature>